<gene>
    <name evidence="4" type="ORF">PISL3812_04805</name>
</gene>
<dbReference type="GO" id="GO:0016491">
    <property type="term" value="F:oxidoreductase activity"/>
    <property type="evidence" value="ECO:0007669"/>
    <property type="project" value="UniProtKB-KW"/>
</dbReference>
<dbReference type="EMBL" id="CVMT01000003">
    <property type="protein sequence ID" value="CRG87784.1"/>
    <property type="molecule type" value="Genomic_DNA"/>
</dbReference>
<evidence type="ECO:0000259" key="3">
    <source>
        <dbReference type="Pfam" id="PF00248"/>
    </source>
</evidence>
<dbReference type="PANTHER" id="PTHR43364:SF4">
    <property type="entry name" value="NAD(P)-LINKED OXIDOREDUCTASE SUPERFAMILY PROTEIN"/>
    <property type="match status" value="1"/>
</dbReference>
<dbReference type="CDD" id="cd19075">
    <property type="entry name" value="AKR_AKR7A1-5"/>
    <property type="match status" value="1"/>
</dbReference>
<dbReference type="InterPro" id="IPR050523">
    <property type="entry name" value="AKR_Detox_Biosynth"/>
</dbReference>
<dbReference type="OMA" id="VGICEAK"/>
<dbReference type="InterPro" id="IPR023210">
    <property type="entry name" value="NADP_OxRdtase_dom"/>
</dbReference>
<dbReference type="InterPro" id="IPR036812">
    <property type="entry name" value="NAD(P)_OxRdtase_dom_sf"/>
</dbReference>
<keyword evidence="1" id="KW-0560">Oxidoreductase</keyword>
<dbReference type="PANTHER" id="PTHR43364">
    <property type="entry name" value="NADH-SPECIFIC METHYLGLYOXAL REDUCTASE-RELATED"/>
    <property type="match status" value="1"/>
</dbReference>
<feature type="domain" description="NADP-dependent oxidoreductase" evidence="3">
    <location>
        <begin position="44"/>
        <end position="340"/>
    </location>
</feature>
<organism evidence="4 5">
    <name type="scientific">Talaromyces islandicus</name>
    <name type="common">Penicillium islandicum</name>
    <dbReference type="NCBI Taxonomy" id="28573"/>
    <lineage>
        <taxon>Eukaryota</taxon>
        <taxon>Fungi</taxon>
        <taxon>Dikarya</taxon>
        <taxon>Ascomycota</taxon>
        <taxon>Pezizomycotina</taxon>
        <taxon>Eurotiomycetes</taxon>
        <taxon>Eurotiomycetidae</taxon>
        <taxon>Eurotiales</taxon>
        <taxon>Trichocomaceae</taxon>
        <taxon>Talaromyces</taxon>
        <taxon>Talaromyces sect. Islandici</taxon>
    </lineage>
</organism>
<dbReference type="STRING" id="28573.A0A0U1LWK0"/>
<dbReference type="AlphaFoldDB" id="A0A0U1LWK0"/>
<dbReference type="SUPFAM" id="SSF51430">
    <property type="entry name" value="NAD(P)-linked oxidoreductase"/>
    <property type="match status" value="1"/>
</dbReference>
<keyword evidence="5" id="KW-1185">Reference proteome</keyword>
<evidence type="ECO:0000313" key="4">
    <source>
        <dbReference type="EMBL" id="CRG87784.1"/>
    </source>
</evidence>
<dbReference type="OrthoDB" id="48988at2759"/>
<comment type="similarity">
    <text evidence="2">Belongs to the aldo/keto reductase family. Aldo/keto reductase 2 subfamily.</text>
</comment>
<accession>A0A0U1LWK0</accession>
<dbReference type="Proteomes" id="UP000054383">
    <property type="component" value="Unassembled WGS sequence"/>
</dbReference>
<evidence type="ECO:0000256" key="2">
    <source>
        <dbReference type="ARBA" id="ARBA00038157"/>
    </source>
</evidence>
<protein>
    <recommendedName>
        <fullName evidence="3">NADP-dependent oxidoreductase domain-containing protein</fullName>
    </recommendedName>
</protein>
<name>A0A0U1LWK0_TALIS</name>
<proteinExistence type="inferred from homology"/>
<evidence type="ECO:0000313" key="5">
    <source>
        <dbReference type="Proteomes" id="UP000054383"/>
    </source>
</evidence>
<sequence>MGSEQKRKIDIVFGAMTFGRAGLSSQPLMTPAKKWSPGVEQARVHDLKDAAAMLDTFQSHGGKVVDTARVYGQGSSEEYLGQLNWQSRGLRVDTKLYPNIHDGTGKITHSAQDLRVHLDESLKALKTEKIDLWYLHGPDRDTPFEETLRACNELHKEGKFNRLGLSNYKAWEVAYISDLCIREGWIRPTVYQGVYNAIHRTVELELFSCLRHYGITFYAFSPLAGSQLTGRYKRDTQDSNIESMSRFDPNTFQGRKYRRRFWNDTIFDALDIIRESTTKHDLTEMEAALRWIVHHSQLDATRGDAVIIGASSLPQLEQNLADLDKGPLPSDVVEALDKAWRITKGIVNNYWH</sequence>
<evidence type="ECO:0000256" key="1">
    <source>
        <dbReference type="ARBA" id="ARBA00023002"/>
    </source>
</evidence>
<reference evidence="4 5" key="1">
    <citation type="submission" date="2015-04" db="EMBL/GenBank/DDBJ databases">
        <authorList>
            <person name="Syromyatnikov M.Y."/>
            <person name="Popov V.N."/>
        </authorList>
    </citation>
    <scope>NUCLEOTIDE SEQUENCE [LARGE SCALE GENOMIC DNA]</scope>
    <source>
        <strain evidence="4">WF-38-12</strain>
    </source>
</reference>
<dbReference type="Pfam" id="PF00248">
    <property type="entry name" value="Aldo_ket_red"/>
    <property type="match status" value="1"/>
</dbReference>
<dbReference type="Gene3D" id="3.20.20.100">
    <property type="entry name" value="NADP-dependent oxidoreductase domain"/>
    <property type="match status" value="1"/>
</dbReference>